<dbReference type="Gene3D" id="3.40.50.300">
    <property type="entry name" value="P-loop containing nucleotide triphosphate hydrolases"/>
    <property type="match status" value="2"/>
</dbReference>
<evidence type="ECO:0000313" key="9">
    <source>
        <dbReference type="Proteomes" id="UP000280296"/>
    </source>
</evidence>
<dbReference type="InterPro" id="IPR027417">
    <property type="entry name" value="P-loop_NTPase"/>
</dbReference>
<evidence type="ECO:0000256" key="3">
    <source>
        <dbReference type="ARBA" id="ARBA00022692"/>
    </source>
</evidence>
<dbReference type="GO" id="GO:0005886">
    <property type="term" value="C:plasma membrane"/>
    <property type="evidence" value="ECO:0007669"/>
    <property type="project" value="UniProtKB-SubCell"/>
</dbReference>
<dbReference type="SUPFAM" id="SSF52540">
    <property type="entry name" value="P-loop containing nucleoside triphosphate hydrolases"/>
    <property type="match status" value="1"/>
</dbReference>
<protein>
    <recommendedName>
        <fullName evidence="7">Type IV secretion system coupling protein TraD DNA-binding domain-containing protein</fullName>
    </recommendedName>
</protein>
<feature type="compositionally biased region" description="Polar residues" evidence="6">
    <location>
        <begin position="1"/>
        <end position="12"/>
    </location>
</feature>
<dbReference type="Pfam" id="PF10412">
    <property type="entry name" value="TrwB_AAD_bind"/>
    <property type="match status" value="1"/>
</dbReference>
<keyword evidence="5" id="KW-0472">Membrane</keyword>
<organism evidence="8 9">
    <name type="scientific">Tautonia sociabilis</name>
    <dbReference type="NCBI Taxonomy" id="2080755"/>
    <lineage>
        <taxon>Bacteria</taxon>
        <taxon>Pseudomonadati</taxon>
        <taxon>Planctomycetota</taxon>
        <taxon>Planctomycetia</taxon>
        <taxon>Isosphaerales</taxon>
        <taxon>Isosphaeraceae</taxon>
        <taxon>Tautonia</taxon>
    </lineage>
</organism>
<feature type="domain" description="Type IV secretion system coupling protein TraD DNA-binding" evidence="7">
    <location>
        <begin position="204"/>
        <end position="625"/>
    </location>
</feature>
<evidence type="ECO:0000256" key="5">
    <source>
        <dbReference type="ARBA" id="ARBA00023136"/>
    </source>
</evidence>
<dbReference type="Proteomes" id="UP000280296">
    <property type="component" value="Unassembled WGS sequence"/>
</dbReference>
<name>A0A432MC85_9BACT</name>
<evidence type="ECO:0000313" key="8">
    <source>
        <dbReference type="EMBL" id="RUL81688.1"/>
    </source>
</evidence>
<keyword evidence="2" id="KW-1003">Cell membrane</keyword>
<evidence type="ECO:0000259" key="7">
    <source>
        <dbReference type="Pfam" id="PF10412"/>
    </source>
</evidence>
<evidence type="ECO:0000256" key="1">
    <source>
        <dbReference type="ARBA" id="ARBA00004651"/>
    </source>
</evidence>
<feature type="region of interest" description="Disordered" evidence="6">
    <location>
        <begin position="565"/>
        <end position="598"/>
    </location>
</feature>
<comment type="caution">
    <text evidence="8">The sequence shown here is derived from an EMBL/GenBank/DDBJ whole genome shotgun (WGS) entry which is preliminary data.</text>
</comment>
<feature type="region of interest" description="Disordered" evidence="6">
    <location>
        <begin position="154"/>
        <end position="173"/>
    </location>
</feature>
<evidence type="ECO:0000256" key="6">
    <source>
        <dbReference type="SAM" id="MobiDB-lite"/>
    </source>
</evidence>
<proteinExistence type="predicted"/>
<evidence type="ECO:0000256" key="4">
    <source>
        <dbReference type="ARBA" id="ARBA00022989"/>
    </source>
</evidence>
<feature type="compositionally biased region" description="Low complexity" evidence="6">
    <location>
        <begin position="60"/>
        <end position="111"/>
    </location>
</feature>
<feature type="compositionally biased region" description="Low complexity" evidence="6">
    <location>
        <begin position="18"/>
        <end position="53"/>
    </location>
</feature>
<dbReference type="InterPro" id="IPR051539">
    <property type="entry name" value="T4SS-coupling_protein"/>
</dbReference>
<dbReference type="InterPro" id="IPR019476">
    <property type="entry name" value="T4SS_TraD_DNA-bd"/>
</dbReference>
<feature type="compositionally biased region" description="Low complexity" evidence="6">
    <location>
        <begin position="566"/>
        <end position="598"/>
    </location>
</feature>
<reference evidence="8 9" key="1">
    <citation type="submission" date="2018-12" db="EMBL/GenBank/DDBJ databases">
        <authorList>
            <person name="Toschakov S.V."/>
        </authorList>
    </citation>
    <scope>NUCLEOTIDE SEQUENCE [LARGE SCALE GENOMIC DNA]</scope>
    <source>
        <strain evidence="8 9">GM2012</strain>
    </source>
</reference>
<feature type="region of interest" description="Disordered" evidence="6">
    <location>
        <begin position="1"/>
        <end position="130"/>
    </location>
</feature>
<dbReference type="EMBL" id="RYZH01000087">
    <property type="protein sequence ID" value="RUL81688.1"/>
    <property type="molecule type" value="Genomic_DNA"/>
</dbReference>
<evidence type="ECO:0000256" key="2">
    <source>
        <dbReference type="ARBA" id="ARBA00022475"/>
    </source>
</evidence>
<sequence length="711" mass="77039">MPPASRCSSTGSGRPHISWPTARRSWSASRRRATLTSGRPSPSGPTRPSARTTGSRRTRCSSSSAARSPRPASSTSSPRWPGATGRRSSSPSGTRAGSTGVSTTATRPTRAAKPERSETQTHTATEETPILETLTIAGASLVAARVARRALRPRRPRAPVPVPVEPGRPQHVDHPLFTRYRGAVHTTQELAARYLAADPGPLYHLAGVLWPARKFMNKLTLITGKPDSGKTALMRMMMQSVGGLFPVLEAQAKAGLYPGEGRMRWLVVDPTNAYLPLLFQVLPEDVPIVRSTPNDAGGSRWNIRRDVTSDFLNLALQDGLFPDALFQKAGDPFWYTKAREVSEAIVTVYFDRVSGWEFHDLVIPIKYPQFLRPLLEQSERTVGMAKHELVGRLGRDIISTSSSVINKMAIAAALWQKAKTTFSLRDFLAGRSVLHLAYTPDLIPCLSGIANATVRVLVTLGIGRNDPYDHTLLWLDEGRYLADLAGLEDLAARGRGAGFGAVFAAQGLPGLVNKWGDKRVDELVDLVSTWVALASGHQTADVFSRTVGKVEGLLKSYSNSFTTSVSVTDGSNSGWSSSWSLQGGSSSRSGGSSSSKTYTSSQTYTESFQLTVRDAVLPSELTNLPYADPAGDRISGFAFNPEVGAFWFEQPFLSHFRGLPEPLVASMPLRPDSDQRLIPWTLADIKRLNLVATPALVAAVEATWGRIGGDR</sequence>
<keyword evidence="4" id="KW-1133">Transmembrane helix</keyword>
<dbReference type="PANTHER" id="PTHR37937">
    <property type="entry name" value="CONJUGATIVE TRANSFER: DNA TRANSPORT"/>
    <property type="match status" value="1"/>
</dbReference>
<comment type="subcellular location">
    <subcellularLocation>
        <location evidence="1">Cell membrane</location>
        <topology evidence="1">Multi-pass membrane protein</topology>
    </subcellularLocation>
</comment>
<keyword evidence="3" id="KW-0812">Transmembrane</keyword>
<dbReference type="AlphaFoldDB" id="A0A432MC85"/>
<gene>
    <name evidence="8" type="ORF">TsocGM_24730</name>
</gene>
<reference evidence="8 9" key="2">
    <citation type="submission" date="2019-01" db="EMBL/GenBank/DDBJ databases">
        <title>Tautonia sociabilis, a novel thermotolerant planctomycete of Isosphaeraceae family, isolated from a 4000 m deep subterranean habitat.</title>
        <authorList>
            <person name="Kovaleva O.L."/>
            <person name="Elcheninov A.G."/>
            <person name="Van Heerden E."/>
            <person name="Toshchakov S.V."/>
            <person name="Novikov A."/>
            <person name="Bonch-Osmolovskaya E.A."/>
            <person name="Kublanov I.V."/>
        </authorList>
    </citation>
    <scope>NUCLEOTIDE SEQUENCE [LARGE SCALE GENOMIC DNA]</scope>
    <source>
        <strain evidence="8 9">GM2012</strain>
    </source>
</reference>
<keyword evidence="9" id="KW-1185">Reference proteome</keyword>
<dbReference type="PANTHER" id="PTHR37937:SF1">
    <property type="entry name" value="CONJUGATIVE TRANSFER: DNA TRANSPORT"/>
    <property type="match status" value="1"/>
</dbReference>
<accession>A0A432MC85</accession>